<dbReference type="InterPro" id="IPR002772">
    <property type="entry name" value="Glyco_hydro_3_C"/>
</dbReference>
<gene>
    <name evidence="9" type="ORF">EIP91_008326</name>
</gene>
<dbReference type="InterPro" id="IPR017853">
    <property type="entry name" value="GH"/>
</dbReference>
<dbReference type="SUPFAM" id="SSF52279">
    <property type="entry name" value="Beta-D-glucan exohydrolase, C-terminal domain"/>
    <property type="match status" value="1"/>
</dbReference>
<dbReference type="InterPro" id="IPR013783">
    <property type="entry name" value="Ig-like_fold"/>
</dbReference>
<dbReference type="Pfam" id="PF07691">
    <property type="entry name" value="PA14"/>
    <property type="match status" value="1"/>
</dbReference>
<dbReference type="Proteomes" id="UP000292702">
    <property type="component" value="Unassembled WGS sequence"/>
</dbReference>
<dbReference type="PRINTS" id="PR00133">
    <property type="entry name" value="GLHYDRLASE3"/>
</dbReference>
<dbReference type="InterPro" id="IPR011658">
    <property type="entry name" value="PA14_dom"/>
</dbReference>
<dbReference type="PANTHER" id="PTHR42715">
    <property type="entry name" value="BETA-GLUCOSIDASE"/>
    <property type="match status" value="1"/>
</dbReference>
<comment type="similarity">
    <text evidence="2 7">Belongs to the glycosyl hydrolase 3 family.</text>
</comment>
<evidence type="ECO:0000256" key="2">
    <source>
        <dbReference type="ARBA" id="ARBA00005336"/>
    </source>
</evidence>
<evidence type="ECO:0000256" key="5">
    <source>
        <dbReference type="ARBA" id="ARBA00023277"/>
    </source>
</evidence>
<dbReference type="InterPro" id="IPR001764">
    <property type="entry name" value="Glyco_hydro_3_N"/>
</dbReference>
<evidence type="ECO:0000313" key="9">
    <source>
        <dbReference type="EMBL" id="TCD69223.1"/>
    </source>
</evidence>
<evidence type="ECO:0000256" key="6">
    <source>
        <dbReference type="ARBA" id="ARBA00023295"/>
    </source>
</evidence>
<dbReference type="STRING" id="92696.A0A4R0RPX6"/>
<dbReference type="Pfam" id="PF00933">
    <property type="entry name" value="Glyco_hydro_3"/>
    <property type="match status" value="1"/>
</dbReference>
<comment type="pathway">
    <text evidence="7">Glycan metabolism; cellulose degradation.</text>
</comment>
<dbReference type="Pfam" id="PF14310">
    <property type="entry name" value="Fn3-like"/>
    <property type="match status" value="1"/>
</dbReference>
<comment type="catalytic activity">
    <reaction evidence="1 7">
        <text>Hydrolysis of terminal, non-reducing beta-D-glucosyl residues with release of beta-D-glucose.</text>
        <dbReference type="EC" id="3.2.1.21"/>
    </reaction>
</comment>
<dbReference type="Gene3D" id="2.60.40.10">
    <property type="entry name" value="Immunoglobulins"/>
    <property type="match status" value="1"/>
</dbReference>
<dbReference type="InterPro" id="IPR019800">
    <property type="entry name" value="Glyco_hydro_3_AS"/>
</dbReference>
<keyword evidence="5 7" id="KW-0119">Carbohydrate metabolism</keyword>
<dbReference type="PROSITE" id="PS51820">
    <property type="entry name" value="PA14"/>
    <property type="match status" value="1"/>
</dbReference>
<dbReference type="GO" id="GO:0008422">
    <property type="term" value="F:beta-glucosidase activity"/>
    <property type="evidence" value="ECO:0007669"/>
    <property type="project" value="UniProtKB-EC"/>
</dbReference>
<dbReference type="EMBL" id="RWJN01000046">
    <property type="protein sequence ID" value="TCD69223.1"/>
    <property type="molecule type" value="Genomic_DNA"/>
</dbReference>
<keyword evidence="6 7" id="KW-0326">Glycosidase</keyword>
<dbReference type="UniPathway" id="UPA00696"/>
<dbReference type="EC" id="3.2.1.21" evidence="3 7"/>
<dbReference type="SMART" id="SM01217">
    <property type="entry name" value="Fn3_like"/>
    <property type="match status" value="1"/>
</dbReference>
<evidence type="ECO:0000256" key="7">
    <source>
        <dbReference type="RuleBase" id="RU361161"/>
    </source>
</evidence>
<comment type="caution">
    <text evidence="9">The sequence shown here is derived from an EMBL/GenBank/DDBJ whole genome shotgun (WGS) entry which is preliminary data.</text>
</comment>
<dbReference type="PANTHER" id="PTHR42715:SF10">
    <property type="entry name" value="BETA-GLUCOSIDASE"/>
    <property type="match status" value="1"/>
</dbReference>
<dbReference type="InterPro" id="IPR036881">
    <property type="entry name" value="Glyco_hydro_3_C_sf"/>
</dbReference>
<dbReference type="Gene3D" id="3.20.20.300">
    <property type="entry name" value="Glycoside hydrolase, family 3, N-terminal domain"/>
    <property type="match status" value="1"/>
</dbReference>
<keyword evidence="10" id="KW-1185">Reference proteome</keyword>
<dbReference type="OrthoDB" id="47059at2759"/>
<sequence length="860" mass="93359">MVNSTESFDVDKVLASLSLKDKVTLLAGKGWWFTEPIEGKVPSAKMSDGPNGVRGEQFFNGTPSSCFPSSTGLGSTFDVELAAEIGKALGNESRAKGVHVLLAPTVNTQRSPLGGRGFESFSEDPLLNGKIAASYINGLQSKGVAATIKHFVANDQEFERFSISSEVSERALREIYLKPFQIAIKESNPWALMTSYNRVNGLHASENPWLLQDILRKEWGYTGTLMSDWIGTYSTAEAIKAGLDIEMPGPSVVRGPALIRALQSEKLFPEDIDTRARKVLELVKHATESGIPFNQPEEVLDNAEVRKLLRLASASSVVLLKNNASLLPLQVSASNTPSIAIIGPNAKQAQVSGGGSAALRPTYTVSPLEGVRNVVKELGGDPGKVQYSMGSMTQKYLPLADPYITLPSDGKTSGGKFEFWNESPTQAFIAADNSALDGKLPEPAWSTTSSSAYAFLADGVDETKVNDVCWLRYTTTFVPDEDGTWEFALCIAGRGTLFVDGNLAIDLSTDAPLGDTFFGLGTIEKRESLALMAGQQYQIEIRTFNGEFMNRGAPFKTRGGLRFGAMKFTEKPLEEAKALAAKSDIVILVVGLNHDYESEGFDREHMRLPGNTDQLVNEILAANSKTIVVNQSGTPVEMPWINDAKTLLHAFYGGNDVGNGLADVIFGNVNPSAKLPLSWPKRLEDNPSWPSYGIRNEERGKVLYNEGIFVGYRGYEIKKVEPLFPFGYGLSYTTFKYADLKVPKETGDDSLTITFTVENTGKVDGKETAQVYVKDNDASLPRPVKELKAFTKVTLKAGEKQSVSVTLNVTDLGFWDSRKGTWVAEEGTFDVIVAPSSDLSAGGHLTGTVKLTKTVTYNGL</sequence>
<protein>
    <recommendedName>
        <fullName evidence="3 7">beta-glucosidase</fullName>
        <ecNumber evidence="3 7">3.2.1.21</ecNumber>
    </recommendedName>
</protein>
<dbReference type="GO" id="GO:0030245">
    <property type="term" value="P:cellulose catabolic process"/>
    <property type="evidence" value="ECO:0007669"/>
    <property type="project" value="UniProtKB-UniPathway"/>
</dbReference>
<name>A0A4R0RPX6_9APHY</name>
<accession>A0A4R0RPX6</accession>
<evidence type="ECO:0000259" key="8">
    <source>
        <dbReference type="PROSITE" id="PS51820"/>
    </source>
</evidence>
<evidence type="ECO:0000256" key="1">
    <source>
        <dbReference type="ARBA" id="ARBA00000448"/>
    </source>
</evidence>
<evidence type="ECO:0000256" key="4">
    <source>
        <dbReference type="ARBA" id="ARBA00022801"/>
    </source>
</evidence>
<dbReference type="InterPro" id="IPR037524">
    <property type="entry name" value="PA14/GLEYA"/>
</dbReference>
<feature type="domain" description="PA14" evidence="8">
    <location>
        <begin position="410"/>
        <end position="580"/>
    </location>
</feature>
<dbReference type="Gene3D" id="3.40.50.1700">
    <property type="entry name" value="Glycoside hydrolase family 3 C-terminal domain"/>
    <property type="match status" value="1"/>
</dbReference>
<reference evidence="9 10" key="1">
    <citation type="submission" date="2018-11" db="EMBL/GenBank/DDBJ databases">
        <title>Genome assembly of Steccherinum ochraceum LE-BIN_3174, the white-rot fungus of the Steccherinaceae family (The Residual Polyporoid clade, Polyporales, Basidiomycota).</title>
        <authorList>
            <person name="Fedorova T.V."/>
            <person name="Glazunova O.A."/>
            <person name="Landesman E.O."/>
            <person name="Moiseenko K.V."/>
            <person name="Psurtseva N.V."/>
            <person name="Savinova O.S."/>
            <person name="Shakhova N.V."/>
            <person name="Tyazhelova T.V."/>
            <person name="Vasina D.V."/>
        </authorList>
    </citation>
    <scope>NUCLEOTIDE SEQUENCE [LARGE SCALE GENOMIC DNA]</scope>
    <source>
        <strain evidence="9 10">LE-BIN_3174</strain>
    </source>
</reference>
<dbReference type="AlphaFoldDB" id="A0A4R0RPX6"/>
<dbReference type="FunFam" id="2.60.40.10:FF:000495">
    <property type="entry name" value="Periplasmic beta-glucosidase"/>
    <property type="match status" value="1"/>
</dbReference>
<dbReference type="InterPro" id="IPR050288">
    <property type="entry name" value="Cellulose_deg_GH3"/>
</dbReference>
<evidence type="ECO:0000313" key="10">
    <source>
        <dbReference type="Proteomes" id="UP000292702"/>
    </source>
</evidence>
<dbReference type="Pfam" id="PF01915">
    <property type="entry name" value="Glyco_hydro_3_C"/>
    <property type="match status" value="1"/>
</dbReference>
<dbReference type="Gene3D" id="2.60.120.260">
    <property type="entry name" value="Galactose-binding domain-like"/>
    <property type="match status" value="1"/>
</dbReference>
<dbReference type="PROSITE" id="PS00775">
    <property type="entry name" value="GLYCOSYL_HYDROL_F3"/>
    <property type="match status" value="1"/>
</dbReference>
<evidence type="ECO:0000256" key="3">
    <source>
        <dbReference type="ARBA" id="ARBA00012744"/>
    </source>
</evidence>
<dbReference type="SUPFAM" id="SSF51445">
    <property type="entry name" value="(Trans)glycosidases"/>
    <property type="match status" value="1"/>
</dbReference>
<dbReference type="InterPro" id="IPR026891">
    <property type="entry name" value="Fn3-like"/>
</dbReference>
<keyword evidence="4 7" id="KW-0378">Hydrolase</keyword>
<keyword evidence="7" id="KW-0624">Polysaccharide degradation</keyword>
<proteinExistence type="inferred from homology"/>
<organism evidence="9 10">
    <name type="scientific">Steccherinum ochraceum</name>
    <dbReference type="NCBI Taxonomy" id="92696"/>
    <lineage>
        <taxon>Eukaryota</taxon>
        <taxon>Fungi</taxon>
        <taxon>Dikarya</taxon>
        <taxon>Basidiomycota</taxon>
        <taxon>Agaricomycotina</taxon>
        <taxon>Agaricomycetes</taxon>
        <taxon>Polyporales</taxon>
        <taxon>Steccherinaceae</taxon>
        <taxon>Steccherinum</taxon>
    </lineage>
</organism>
<dbReference type="InterPro" id="IPR036962">
    <property type="entry name" value="Glyco_hydro_3_N_sf"/>
</dbReference>